<dbReference type="AlphaFoldDB" id="A0A815V2U7"/>
<dbReference type="OrthoDB" id="6752697at2759"/>
<protein>
    <recommendedName>
        <fullName evidence="2">Reverse transcriptase domain-containing protein</fullName>
    </recommendedName>
</protein>
<feature type="domain" description="Reverse transcriptase" evidence="2">
    <location>
        <begin position="289"/>
        <end position="635"/>
    </location>
</feature>
<feature type="compositionally biased region" description="Polar residues" evidence="1">
    <location>
        <begin position="877"/>
        <end position="887"/>
    </location>
</feature>
<reference evidence="3" key="1">
    <citation type="submission" date="2021-02" db="EMBL/GenBank/DDBJ databases">
        <authorList>
            <person name="Nowell W R."/>
        </authorList>
    </citation>
    <scope>NUCLEOTIDE SEQUENCE</scope>
</reference>
<dbReference type="InterPro" id="IPR000477">
    <property type="entry name" value="RT_dom"/>
</dbReference>
<feature type="region of interest" description="Disordered" evidence="1">
    <location>
        <begin position="865"/>
        <end position="889"/>
    </location>
</feature>
<dbReference type="PANTHER" id="PTHR21301">
    <property type="entry name" value="REVERSE TRANSCRIPTASE"/>
    <property type="match status" value="1"/>
</dbReference>
<proteinExistence type="predicted"/>
<dbReference type="PROSITE" id="PS50878">
    <property type="entry name" value="RT_POL"/>
    <property type="match status" value="1"/>
</dbReference>
<dbReference type="PANTHER" id="PTHR21301:SF10">
    <property type="entry name" value="REVERSE TRANSCRIPTASE DOMAIN-CONTAINING PROTEIN"/>
    <property type="match status" value="1"/>
</dbReference>
<dbReference type="Pfam" id="PF26215">
    <property type="entry name" value="HTH_animal"/>
    <property type="match status" value="1"/>
</dbReference>
<feature type="compositionally biased region" description="Basic residues" evidence="1">
    <location>
        <begin position="866"/>
        <end position="876"/>
    </location>
</feature>
<sequence>MFFAAVKSLLFITKLLPVNHRSYSLYIRQHYGDYASNLAFHYVKSQLKLNKLKCDLKFLKQCKKENLLPNFVCFHYAKSYNRHESIITKCYHQILRNEINKKKKELTYAYRRSARLKADLSININSLIFSRVLRIANERVTSKTEEWTNGHQGKLDLARTRAQKRAQVQVTRNKHITGRNSPPTPYNIEPIKNLSNKQLSKDEFLALSNGLDYVYPNKKINMPSFISNIETCFVNILGHCTNRPDYEEKDADEATTYNLTPIQLQSATKLRKICDKFCFDSSRQTTDRNANRMLNAVRNLRNDKTIHITKPDKGRGVVILDHSDYLSKMNEIVNDTNTFRPLDADPTIKEEAKLHRKLLALKASGFLSNEEYSICRRVGSQPARLYGLPKTHKDGIPLCPILSATGTFNYGVAKMLVNRLTHLRTHHTVISDTFSFVDQLHSLAIDMSKHKIVSFDVTSLFTNVPLDYTIGLIIEQIYGNHCDCIKNDRNKKRTMDQCNNCQNKINLKWLLDIATKGTHFSFNGNNYIQHNGVAMGSPLGPLLADIFLVHLEKQLMDELNQNGLIFWRRYVDDTFAIIEENTNPQTLLNILNSFHSSIQFTMESESAGSLSFLDINITRLSIPTPTTHSFFETSVYRKPTFTGLLTKFTSFIPIQYKRSVISSMAYRAIRICSSYPLLDKEFKTITSIALANGYPVKFIEEQIGTTLNKYFLNRTRDPLNNSTMASSPVIISSATTTTHDQASAATLAKKNVLLIDIPFVGRPSIVLGKKLINFVKQTRPDIKLQPIPRPPPSVQQQLPRKDPVQKHLQSHLVYQIQCMDCDATYIGKTIRHAITRHIEHGAPKHPCQPGTTTVEPPTLAKDLRRSSRLRSLKTKNTHSLSLDSSPATAVPRKHRSAIYEHQQQTNHSIDWSNWKIIDKDPHGFKLKIRESLAIQQHQPTLNRTMSSTPLIIFPEGLRIRKPKVKIKCVRTK</sequence>
<dbReference type="EMBL" id="CAJNOJ010000856">
    <property type="protein sequence ID" value="CAF1529109.1"/>
    <property type="molecule type" value="Genomic_DNA"/>
</dbReference>
<evidence type="ECO:0000313" key="3">
    <source>
        <dbReference type="EMBL" id="CAF1529109.1"/>
    </source>
</evidence>
<organism evidence="3 4">
    <name type="scientific">Adineta ricciae</name>
    <name type="common">Rotifer</name>
    <dbReference type="NCBI Taxonomy" id="249248"/>
    <lineage>
        <taxon>Eukaryota</taxon>
        <taxon>Metazoa</taxon>
        <taxon>Spiralia</taxon>
        <taxon>Gnathifera</taxon>
        <taxon>Rotifera</taxon>
        <taxon>Eurotatoria</taxon>
        <taxon>Bdelloidea</taxon>
        <taxon>Adinetida</taxon>
        <taxon>Adinetidae</taxon>
        <taxon>Adineta</taxon>
    </lineage>
</organism>
<comment type="caution">
    <text evidence="3">The sequence shown here is derived from an EMBL/GenBank/DDBJ whole genome shotgun (WGS) entry which is preliminary data.</text>
</comment>
<gene>
    <name evidence="3" type="ORF">EDS130_LOCUS44427</name>
</gene>
<dbReference type="CDD" id="cd00304">
    <property type="entry name" value="RT_like"/>
    <property type="match status" value="1"/>
</dbReference>
<dbReference type="Proteomes" id="UP000663852">
    <property type="component" value="Unassembled WGS sequence"/>
</dbReference>
<evidence type="ECO:0000256" key="1">
    <source>
        <dbReference type="SAM" id="MobiDB-lite"/>
    </source>
</evidence>
<dbReference type="InterPro" id="IPR058912">
    <property type="entry name" value="HTH_animal"/>
</dbReference>
<dbReference type="Pfam" id="PF00078">
    <property type="entry name" value="RVT_1"/>
    <property type="match status" value="1"/>
</dbReference>
<evidence type="ECO:0000313" key="4">
    <source>
        <dbReference type="Proteomes" id="UP000663852"/>
    </source>
</evidence>
<accession>A0A815V2U7</accession>
<name>A0A815V2U7_ADIRI</name>
<evidence type="ECO:0000259" key="2">
    <source>
        <dbReference type="PROSITE" id="PS50878"/>
    </source>
</evidence>